<comment type="caution">
    <text evidence="2">The sequence shown here is derived from an EMBL/GenBank/DDBJ whole genome shotgun (WGS) entry which is preliminary data.</text>
</comment>
<evidence type="ECO:0000313" key="2">
    <source>
        <dbReference type="EMBL" id="MBL7632024.1"/>
    </source>
</evidence>
<protein>
    <submittedName>
        <fullName evidence="2">Uncharacterized protein</fullName>
    </submittedName>
</protein>
<proteinExistence type="predicted"/>
<dbReference type="EMBL" id="JAEACQ010000292">
    <property type="protein sequence ID" value="MBL7632024.1"/>
    <property type="molecule type" value="Genomic_DNA"/>
</dbReference>
<evidence type="ECO:0000256" key="1">
    <source>
        <dbReference type="SAM" id="MobiDB-lite"/>
    </source>
</evidence>
<evidence type="ECO:0000313" key="3">
    <source>
        <dbReference type="Proteomes" id="UP000604475"/>
    </source>
</evidence>
<gene>
    <name evidence="2" type="ORF">I7412_33675</name>
</gene>
<keyword evidence="3" id="KW-1185">Reference proteome</keyword>
<name>A0A937UQN8_9ACTN</name>
<organism evidence="2 3">
    <name type="scientific">Frankia nepalensis</name>
    <dbReference type="NCBI Taxonomy" id="1836974"/>
    <lineage>
        <taxon>Bacteria</taxon>
        <taxon>Bacillati</taxon>
        <taxon>Actinomycetota</taxon>
        <taxon>Actinomycetes</taxon>
        <taxon>Frankiales</taxon>
        <taxon>Frankiaceae</taxon>
        <taxon>Frankia</taxon>
    </lineage>
</organism>
<feature type="compositionally biased region" description="Polar residues" evidence="1">
    <location>
        <begin position="1"/>
        <end position="12"/>
    </location>
</feature>
<feature type="region of interest" description="Disordered" evidence="1">
    <location>
        <begin position="1"/>
        <end position="71"/>
    </location>
</feature>
<feature type="compositionally biased region" description="Basic residues" evidence="1">
    <location>
        <begin position="54"/>
        <end position="71"/>
    </location>
</feature>
<feature type="compositionally biased region" description="Low complexity" evidence="1">
    <location>
        <begin position="13"/>
        <end position="53"/>
    </location>
</feature>
<accession>A0A937UQN8</accession>
<dbReference type="Proteomes" id="UP000604475">
    <property type="component" value="Unassembled WGS sequence"/>
</dbReference>
<sequence>MAPTSPGRTSNPATALSVGAAGEAAAPGAVAPGTDAGTDAAVSGVAGAAVGAPRRPRAVRRPGRLRLGRAP</sequence>
<reference evidence="2" key="1">
    <citation type="submission" date="2020-12" db="EMBL/GenBank/DDBJ databases">
        <title>Genomic characterization of non-nitrogen-fixing Frankia strains.</title>
        <authorList>
            <person name="Carlos-Shanley C."/>
            <person name="Guerra T."/>
            <person name="Hahn D."/>
        </authorList>
    </citation>
    <scope>NUCLEOTIDE SEQUENCE</scope>
    <source>
        <strain evidence="2">CN6</strain>
    </source>
</reference>
<feature type="non-terminal residue" evidence="2">
    <location>
        <position position="71"/>
    </location>
</feature>
<dbReference type="AlphaFoldDB" id="A0A937UQN8"/>